<dbReference type="AlphaFoldDB" id="A0A315ZRM2"/>
<reference evidence="2" key="1">
    <citation type="submission" date="2017-07" db="EMBL/GenBank/DDBJ databases">
        <authorList>
            <person name="Varghese N."/>
            <person name="Submissions S."/>
        </authorList>
    </citation>
    <scope>NUCLEOTIDE SEQUENCE [LARGE SCALE GENOMIC DNA]</scope>
    <source>
        <strain evidence="2">NLAE-zl-C134</strain>
    </source>
</reference>
<gene>
    <name evidence="1" type="ORF">SAMN05216529_11730</name>
</gene>
<organism evidence="1 2">
    <name type="scientific">Faecalicatena contorta</name>
    <dbReference type="NCBI Taxonomy" id="39482"/>
    <lineage>
        <taxon>Bacteria</taxon>
        <taxon>Bacillati</taxon>
        <taxon>Bacillota</taxon>
        <taxon>Clostridia</taxon>
        <taxon>Lachnospirales</taxon>
        <taxon>Lachnospiraceae</taxon>
        <taxon>Faecalicatena</taxon>
    </lineage>
</organism>
<protein>
    <submittedName>
        <fullName evidence="1">Uncharacterized protein</fullName>
    </submittedName>
</protein>
<dbReference type="Proteomes" id="UP000254051">
    <property type="component" value="Unassembled WGS sequence"/>
</dbReference>
<evidence type="ECO:0000313" key="2">
    <source>
        <dbReference type="Proteomes" id="UP000254051"/>
    </source>
</evidence>
<name>A0A315ZRM2_9FIRM</name>
<dbReference type="OrthoDB" id="1911054at2"/>
<dbReference type="EMBL" id="UHJJ01000017">
    <property type="protein sequence ID" value="SUQ15853.1"/>
    <property type="molecule type" value="Genomic_DNA"/>
</dbReference>
<proteinExistence type="predicted"/>
<sequence length="112" mass="13074">MYEGNPVDLQMEKVISADVIFDDAAHHCQVFKYDLEEDYIYLQLKEDDLTAISLDAKYQCYISTKKELLYCTGSVKERFQSEHGNMIVFKIENGFYNVSGIKRPVKRKYGLE</sequence>
<dbReference type="RefSeq" id="WP_109714043.1">
    <property type="nucleotide sequence ID" value="NZ_QGDS01000017.1"/>
</dbReference>
<evidence type="ECO:0000313" key="1">
    <source>
        <dbReference type="EMBL" id="SUQ15853.1"/>
    </source>
</evidence>
<accession>A0A315ZRM2</accession>
<keyword evidence="2" id="KW-1185">Reference proteome</keyword>